<dbReference type="SUPFAM" id="SSF52540">
    <property type="entry name" value="P-loop containing nucleoside triphosphate hydrolases"/>
    <property type="match status" value="1"/>
</dbReference>
<dbReference type="OrthoDB" id="9806690at2"/>
<dbReference type="EMBL" id="QTUC01000001">
    <property type="protein sequence ID" value="REF35517.1"/>
    <property type="molecule type" value="Genomic_DNA"/>
</dbReference>
<keyword evidence="1" id="KW-0540">Nuclease</keyword>
<dbReference type="GO" id="GO:0003677">
    <property type="term" value="F:DNA binding"/>
    <property type="evidence" value="ECO:0007669"/>
    <property type="project" value="UniProtKB-KW"/>
</dbReference>
<evidence type="ECO:0000256" key="13">
    <source>
        <dbReference type="ARBA" id="ARBA00048988"/>
    </source>
</evidence>
<keyword evidence="8" id="KW-0238">DNA-binding</keyword>
<dbReference type="GO" id="GO:0004527">
    <property type="term" value="F:exonuclease activity"/>
    <property type="evidence" value="ECO:0007669"/>
    <property type="project" value="UniProtKB-KW"/>
</dbReference>
<dbReference type="Gene3D" id="3.40.50.300">
    <property type="entry name" value="P-loop containing nucleotide triphosphate hydrolases"/>
    <property type="match status" value="3"/>
</dbReference>
<evidence type="ECO:0000256" key="11">
    <source>
        <dbReference type="ARBA" id="ARBA00034617"/>
    </source>
</evidence>
<dbReference type="GO" id="GO:0005524">
    <property type="term" value="F:ATP binding"/>
    <property type="evidence" value="ECO:0007669"/>
    <property type="project" value="UniProtKB-UniRule"/>
</dbReference>
<accession>A0A3D9V1W8</accession>
<dbReference type="InterPro" id="IPR011604">
    <property type="entry name" value="PDDEXK-like_dom_sf"/>
</dbReference>
<organism evidence="17 18">
    <name type="scientific">Thermasporomyces composti</name>
    <dbReference type="NCBI Taxonomy" id="696763"/>
    <lineage>
        <taxon>Bacteria</taxon>
        <taxon>Bacillati</taxon>
        <taxon>Actinomycetota</taxon>
        <taxon>Actinomycetes</taxon>
        <taxon>Propionibacteriales</taxon>
        <taxon>Nocardioidaceae</taxon>
        <taxon>Thermasporomyces</taxon>
    </lineage>
</organism>
<dbReference type="CDD" id="cd17932">
    <property type="entry name" value="DEXQc_UvrD"/>
    <property type="match status" value="1"/>
</dbReference>
<keyword evidence="9" id="KW-0234">DNA repair</keyword>
<dbReference type="Pfam" id="PF13361">
    <property type="entry name" value="UvrD_C"/>
    <property type="match status" value="2"/>
</dbReference>
<evidence type="ECO:0000256" key="14">
    <source>
        <dbReference type="PROSITE-ProRule" id="PRU00560"/>
    </source>
</evidence>
<keyword evidence="2 14" id="KW-0547">Nucleotide-binding</keyword>
<comment type="catalytic activity">
    <reaction evidence="11">
        <text>Couples ATP hydrolysis with the unwinding of duplex DNA by translocating in the 3'-5' direction.</text>
        <dbReference type="EC" id="5.6.2.4"/>
    </reaction>
</comment>
<dbReference type="AlphaFoldDB" id="A0A3D9V1W8"/>
<keyword evidence="10" id="KW-0413">Isomerase</keyword>
<dbReference type="Gene3D" id="1.10.486.10">
    <property type="entry name" value="PCRA, domain 4"/>
    <property type="match status" value="1"/>
</dbReference>
<dbReference type="PANTHER" id="PTHR11070">
    <property type="entry name" value="UVRD / RECB / PCRA DNA HELICASE FAMILY MEMBER"/>
    <property type="match status" value="1"/>
</dbReference>
<evidence type="ECO:0000259" key="16">
    <source>
        <dbReference type="PROSITE" id="PS51217"/>
    </source>
</evidence>
<dbReference type="PROSITE" id="PS51198">
    <property type="entry name" value="UVRD_HELICASE_ATP_BIND"/>
    <property type="match status" value="1"/>
</dbReference>
<reference evidence="17 18" key="1">
    <citation type="submission" date="2018-08" db="EMBL/GenBank/DDBJ databases">
        <title>Sequencing the genomes of 1000 actinobacteria strains.</title>
        <authorList>
            <person name="Klenk H.-P."/>
        </authorList>
    </citation>
    <scope>NUCLEOTIDE SEQUENCE [LARGE SCALE GENOMIC DNA]</scope>
    <source>
        <strain evidence="17 18">DSM 22891</strain>
    </source>
</reference>
<evidence type="ECO:0000256" key="2">
    <source>
        <dbReference type="ARBA" id="ARBA00022741"/>
    </source>
</evidence>
<keyword evidence="3" id="KW-0227">DNA damage</keyword>
<dbReference type="GO" id="GO:0005829">
    <property type="term" value="C:cytosol"/>
    <property type="evidence" value="ECO:0007669"/>
    <property type="project" value="TreeGrafter"/>
</dbReference>
<sequence length="1105" mass="120232">MTVQLDLPFEDPGSPFEDRRSVRYTAAELAHLLGLPPPTPEQAAVIEAPLEPGVVVAGAGSGKTETMAARVVWLVANGFVSPEQVLGLTFTRKAARELAARIRRRLGQLRERARIDIGPDGDGTIGEVTVATYDAYAQRIVAEHALRLGHEPGARLVTPAMAWQYAARVVEAYDGPMDQVKQSFSTVVKAVLALHGEMCGHLVSAEEIVAFTERLTDIVTSKPAVARTRKALYAVVEEALARQHARLQLLPLVEAFAEEKRRREAVDFADQAALAARLAREFPEVGERERERYKVVLLDEYQDTSHAQLVLLRGLFGGTTGHPITAVGDPCQSIYGWRGASAATLTAFGRHFRTAGGDPASVRSLTTSFRNGSRILHVANLLSEPLRRDGLDVPKLRAHDRNPPGTVVAALHHTVEDEATDIARRIRAIWDADQPARARGEPGRSIAVLVRKRSQIDRIACALRGAGLPVEIVGVGGLLAAPPVSDVVATLRVLADPSRGDALMRLLTGPRWRIGPRDLEALGEWARQLARPSSDVNDATPDDVDDASIIDALDALEAHKEPERFSPEGWRRLTRLAAELRWLRGRVAQPLVDLVSDVIVTLGLDVEVAARTGDVALARADLDAFLDVAVAFAESGEGETLSAFLAYLDAADAEERGLEPGQVEVDGERVQILTVHGAKGLEWDVVVVPGAVEGVFPAATGGDKAWLSDIGALPFPLRGDAEALPTLEVERAEDQREVKEAFERFVDDCGARARLEERRLAYVATTRARQLLVWSGYRWDETQRPRVPGEFLLEVAAACRDGAGEVPVWHEEVDVAAGNPLTATPRQHAWPYDPLTPERRRDVELGAELVRRASAALADGTPLSTTVALAAREWQRDVDLLLAERARRQAGEEVVVELPSRLAVSHLVQLRRDPAALAGTIRRPVPRPPNPLARRGTAFHAWLEARYGRPPLLDLDELPGSADAEATPDEDLVALQEAFLKSEWADRQPLEVEAPFELVVAGIVIRGRADAVFPVGPRTPDGGYTGIEVVDWKTGRPPRDPEEEAARSVQLAAYRLAWSQITGLPLDRVSAAFHYVRDGVTVRPVDLLDAEGLEALLTAVPEVDS</sequence>
<dbReference type="PANTHER" id="PTHR11070:SF55">
    <property type="entry name" value="DNA 3'-5' HELICASE"/>
    <property type="match status" value="1"/>
</dbReference>
<name>A0A3D9V1W8_THECX</name>
<feature type="domain" description="UvrD-like helicase ATP-binding" evidence="15">
    <location>
        <begin position="36"/>
        <end position="372"/>
    </location>
</feature>
<dbReference type="Gene3D" id="3.30.160.800">
    <property type="match status" value="1"/>
</dbReference>
<dbReference type="InterPro" id="IPR011335">
    <property type="entry name" value="Restrct_endonuc-II-like"/>
</dbReference>
<keyword evidence="6" id="KW-0269">Exonuclease</keyword>
<evidence type="ECO:0000256" key="8">
    <source>
        <dbReference type="ARBA" id="ARBA00023125"/>
    </source>
</evidence>
<comment type="catalytic activity">
    <reaction evidence="13">
        <text>ATP + H2O = ADP + phosphate + H(+)</text>
        <dbReference type="Rhea" id="RHEA:13065"/>
        <dbReference type="ChEBI" id="CHEBI:15377"/>
        <dbReference type="ChEBI" id="CHEBI:15378"/>
        <dbReference type="ChEBI" id="CHEBI:30616"/>
        <dbReference type="ChEBI" id="CHEBI:43474"/>
        <dbReference type="ChEBI" id="CHEBI:456216"/>
        <dbReference type="EC" id="5.6.2.4"/>
    </reaction>
</comment>
<evidence type="ECO:0000256" key="9">
    <source>
        <dbReference type="ARBA" id="ARBA00023204"/>
    </source>
</evidence>
<dbReference type="Proteomes" id="UP000256485">
    <property type="component" value="Unassembled WGS sequence"/>
</dbReference>
<keyword evidence="4 14" id="KW-0378">Hydrolase</keyword>
<dbReference type="Pfam" id="PF00580">
    <property type="entry name" value="UvrD-helicase"/>
    <property type="match status" value="1"/>
</dbReference>
<dbReference type="PROSITE" id="PS51217">
    <property type="entry name" value="UVRD_HELICASE_CTER"/>
    <property type="match status" value="1"/>
</dbReference>
<keyword evidence="18" id="KW-1185">Reference proteome</keyword>
<keyword evidence="7 14" id="KW-0067">ATP-binding</keyword>
<proteinExistence type="predicted"/>
<dbReference type="Pfam" id="PF12705">
    <property type="entry name" value="PDDEXK_1"/>
    <property type="match status" value="1"/>
</dbReference>
<evidence type="ECO:0000256" key="6">
    <source>
        <dbReference type="ARBA" id="ARBA00022839"/>
    </source>
</evidence>
<evidence type="ECO:0000256" key="1">
    <source>
        <dbReference type="ARBA" id="ARBA00022722"/>
    </source>
</evidence>
<dbReference type="InterPro" id="IPR038726">
    <property type="entry name" value="PDDEXK_AddAB-type"/>
</dbReference>
<dbReference type="SUPFAM" id="SSF52980">
    <property type="entry name" value="Restriction endonuclease-like"/>
    <property type="match status" value="1"/>
</dbReference>
<evidence type="ECO:0000256" key="10">
    <source>
        <dbReference type="ARBA" id="ARBA00023235"/>
    </source>
</evidence>
<evidence type="ECO:0000313" key="17">
    <source>
        <dbReference type="EMBL" id="REF35517.1"/>
    </source>
</evidence>
<evidence type="ECO:0000313" key="18">
    <source>
        <dbReference type="Proteomes" id="UP000256485"/>
    </source>
</evidence>
<dbReference type="GO" id="GO:0033202">
    <property type="term" value="C:DNA helicase complex"/>
    <property type="evidence" value="ECO:0007669"/>
    <property type="project" value="TreeGrafter"/>
</dbReference>
<evidence type="ECO:0000256" key="3">
    <source>
        <dbReference type="ARBA" id="ARBA00022763"/>
    </source>
</evidence>
<dbReference type="InterPro" id="IPR000212">
    <property type="entry name" value="DNA_helicase_UvrD/REP"/>
</dbReference>
<dbReference type="InterPro" id="IPR027417">
    <property type="entry name" value="P-loop_NTPase"/>
</dbReference>
<evidence type="ECO:0000256" key="12">
    <source>
        <dbReference type="ARBA" id="ARBA00034808"/>
    </source>
</evidence>
<keyword evidence="5 14" id="KW-0347">Helicase</keyword>
<dbReference type="RefSeq" id="WP_147304593.1">
    <property type="nucleotide sequence ID" value="NZ_QTUC01000001.1"/>
</dbReference>
<dbReference type="InterPro" id="IPR014017">
    <property type="entry name" value="DNA_helicase_UvrD-like_C"/>
</dbReference>
<feature type="domain" description="UvrD-like helicase C-terminal" evidence="16">
    <location>
        <begin position="373"/>
        <end position="680"/>
    </location>
</feature>
<evidence type="ECO:0000259" key="15">
    <source>
        <dbReference type="PROSITE" id="PS51198"/>
    </source>
</evidence>
<gene>
    <name evidence="17" type="ORF">DFJ64_0898</name>
</gene>
<evidence type="ECO:0000256" key="4">
    <source>
        <dbReference type="ARBA" id="ARBA00022801"/>
    </source>
</evidence>
<dbReference type="InterPro" id="IPR014016">
    <property type="entry name" value="UvrD-like_ATP-bd"/>
</dbReference>
<evidence type="ECO:0000256" key="5">
    <source>
        <dbReference type="ARBA" id="ARBA00022806"/>
    </source>
</evidence>
<comment type="caution">
    <text evidence="17">The sequence shown here is derived from an EMBL/GenBank/DDBJ whole genome shotgun (WGS) entry which is preliminary data.</text>
</comment>
<dbReference type="Gene3D" id="3.90.320.10">
    <property type="match status" value="1"/>
</dbReference>
<evidence type="ECO:0000256" key="7">
    <source>
        <dbReference type="ARBA" id="ARBA00022840"/>
    </source>
</evidence>
<protein>
    <recommendedName>
        <fullName evidence="12">DNA 3'-5' helicase</fullName>
        <ecNumber evidence="12">5.6.2.4</ecNumber>
    </recommendedName>
</protein>
<dbReference type="GO" id="GO:0000725">
    <property type="term" value="P:recombinational repair"/>
    <property type="evidence" value="ECO:0007669"/>
    <property type="project" value="TreeGrafter"/>
</dbReference>
<dbReference type="GO" id="GO:0043138">
    <property type="term" value="F:3'-5' DNA helicase activity"/>
    <property type="evidence" value="ECO:0007669"/>
    <property type="project" value="UniProtKB-EC"/>
</dbReference>
<dbReference type="EC" id="5.6.2.4" evidence="12"/>
<feature type="binding site" evidence="14">
    <location>
        <begin position="57"/>
        <end position="64"/>
    </location>
    <ligand>
        <name>ATP</name>
        <dbReference type="ChEBI" id="CHEBI:30616"/>
    </ligand>
</feature>